<dbReference type="Proteomes" id="UP000515908">
    <property type="component" value="Chromosome 10"/>
</dbReference>
<proteinExistence type="predicted"/>
<keyword evidence="1" id="KW-0472">Membrane</keyword>
<dbReference type="GO" id="GO:0005783">
    <property type="term" value="C:endoplasmic reticulum"/>
    <property type="evidence" value="ECO:0007669"/>
    <property type="project" value="TreeGrafter"/>
</dbReference>
<dbReference type="InterPro" id="IPR013783">
    <property type="entry name" value="Ig-like_fold"/>
</dbReference>
<protein>
    <submittedName>
        <fullName evidence="2">Translocon-associated protein beta (TRAPB), putative</fullName>
    </submittedName>
</protein>
<evidence type="ECO:0000313" key="2">
    <source>
        <dbReference type="EMBL" id="CAD2217943.1"/>
    </source>
</evidence>
<name>A0A7G2CGX6_9TRYP</name>
<dbReference type="AlphaFoldDB" id="A0A7G2CGX6"/>
<feature type="transmembrane region" description="Helical" evidence="1">
    <location>
        <begin position="210"/>
        <end position="228"/>
    </location>
</feature>
<keyword evidence="1" id="KW-1133">Transmembrane helix</keyword>
<reference evidence="2 3" key="1">
    <citation type="submission" date="2020-08" db="EMBL/GenBank/DDBJ databases">
        <authorList>
            <person name="Newling K."/>
            <person name="Davey J."/>
            <person name="Forrester S."/>
        </authorList>
    </citation>
    <scope>NUCLEOTIDE SEQUENCE [LARGE SCALE GENOMIC DNA]</scope>
    <source>
        <strain evidence="3">Crithidia deanei Carvalho (ATCC PRA-265)</strain>
    </source>
</reference>
<dbReference type="PANTHER" id="PTHR12861">
    <property type="entry name" value="TRANSLOCON-ASSOCIATED PROTEIN, BETA SUBUNIT PRECURSOR TRAP-BETA SIGNAL SEQUENCE RECEPTOR BETA SUBUNIT"/>
    <property type="match status" value="1"/>
</dbReference>
<keyword evidence="3" id="KW-1185">Reference proteome</keyword>
<gene>
    <name evidence="2" type="ORF">ADEAN_000542900</name>
</gene>
<dbReference type="PANTHER" id="PTHR12861:SF3">
    <property type="entry name" value="TRANSLOCON-ASSOCIATED PROTEIN SUBUNIT BETA"/>
    <property type="match status" value="1"/>
</dbReference>
<evidence type="ECO:0000313" key="3">
    <source>
        <dbReference type="Proteomes" id="UP000515908"/>
    </source>
</evidence>
<dbReference type="VEuPathDB" id="TriTrypDB:ADEAN_000542900"/>
<evidence type="ECO:0000256" key="1">
    <source>
        <dbReference type="SAM" id="Phobius"/>
    </source>
</evidence>
<dbReference type="Gene3D" id="2.60.40.10">
    <property type="entry name" value="Immunoglobulins"/>
    <property type="match status" value="1"/>
</dbReference>
<keyword evidence="1" id="KW-0812">Transmembrane</keyword>
<dbReference type="EMBL" id="LR877154">
    <property type="protein sequence ID" value="CAD2217943.1"/>
    <property type="molecule type" value="Genomic_DNA"/>
</dbReference>
<sequence length="247" mass="27702">MRVRVRHPFFVCLSGKTSAHLLLLSFTFDFARKEYILSMNKRSIFSLVIALALTVTLAQSSVETITDPFLIVSKHTSSDDIVLGTSFDVVVEVTNQGQSPAYEVEVVDVLEDGTKKTIRAEVLPFGKPVVLRYTVTPKVLGNYLVGVTRVTYNTVQGDSSSQRVAMSNFIREGEAHFLSEGVDDESFRGVVSVLTRERYDRLHAKYVKEIISYIFLGLVPAFFPYALYSMNVRAEADVLVRKTKKTK</sequence>
<accession>A0A7G2CGX6</accession>
<dbReference type="OrthoDB" id="5860827at2759"/>
<organism evidence="2 3">
    <name type="scientific">Angomonas deanei</name>
    <dbReference type="NCBI Taxonomy" id="59799"/>
    <lineage>
        <taxon>Eukaryota</taxon>
        <taxon>Discoba</taxon>
        <taxon>Euglenozoa</taxon>
        <taxon>Kinetoplastea</taxon>
        <taxon>Metakinetoplastina</taxon>
        <taxon>Trypanosomatida</taxon>
        <taxon>Trypanosomatidae</taxon>
        <taxon>Strigomonadinae</taxon>
        <taxon>Angomonas</taxon>
    </lineage>
</organism>
<dbReference type="Pfam" id="PF05753">
    <property type="entry name" value="TRAP_beta"/>
    <property type="match status" value="1"/>
</dbReference>